<evidence type="ECO:0000313" key="2">
    <source>
        <dbReference type="Proteomes" id="UP000007015"/>
    </source>
</evidence>
<organism evidence="1 2">
    <name type="scientific">Oryza sativa subsp. indica</name>
    <name type="common">Rice</name>
    <dbReference type="NCBI Taxonomy" id="39946"/>
    <lineage>
        <taxon>Eukaryota</taxon>
        <taxon>Viridiplantae</taxon>
        <taxon>Streptophyta</taxon>
        <taxon>Embryophyta</taxon>
        <taxon>Tracheophyta</taxon>
        <taxon>Spermatophyta</taxon>
        <taxon>Magnoliopsida</taxon>
        <taxon>Liliopsida</taxon>
        <taxon>Poales</taxon>
        <taxon>Poaceae</taxon>
        <taxon>BOP clade</taxon>
        <taxon>Oryzoideae</taxon>
        <taxon>Oryzeae</taxon>
        <taxon>Oryzinae</taxon>
        <taxon>Oryza</taxon>
        <taxon>Oryza sativa</taxon>
    </lineage>
</organism>
<dbReference type="Proteomes" id="UP000007015">
    <property type="component" value="Chromosome 1"/>
</dbReference>
<gene>
    <name evidence="1" type="ORF">OsI_00251</name>
</gene>
<protein>
    <submittedName>
        <fullName evidence="1">Uncharacterized protein</fullName>
    </submittedName>
</protein>
<sequence length="104" mass="10869">MAEGGGEVCCAGDVEADSMWRLSCGLVGGEMRMDDCTHFCQVTHRSVPDQKSQCLSLSGPSAGTVLSPSLPGVSMSASVSELLEQHNAGVVVVYLLRLANRTSP</sequence>
<dbReference type="EMBL" id="CM000126">
    <property type="protein sequence ID" value="EAY72398.1"/>
    <property type="molecule type" value="Genomic_DNA"/>
</dbReference>
<proteinExistence type="predicted"/>
<accession>A2WKA2</accession>
<evidence type="ECO:0000313" key="1">
    <source>
        <dbReference type="EMBL" id="EAY72398.1"/>
    </source>
</evidence>
<keyword evidence="2" id="KW-1185">Reference proteome</keyword>
<dbReference type="HOGENOM" id="CLU_2254599_0_0_1"/>
<dbReference type="AlphaFoldDB" id="A2WKA2"/>
<reference evidence="1 2" key="1">
    <citation type="journal article" date="2005" name="PLoS Biol.">
        <title>The genomes of Oryza sativa: a history of duplications.</title>
        <authorList>
            <person name="Yu J."/>
            <person name="Wang J."/>
            <person name="Lin W."/>
            <person name="Li S."/>
            <person name="Li H."/>
            <person name="Zhou J."/>
            <person name="Ni P."/>
            <person name="Dong W."/>
            <person name="Hu S."/>
            <person name="Zeng C."/>
            <person name="Zhang J."/>
            <person name="Zhang Y."/>
            <person name="Li R."/>
            <person name="Xu Z."/>
            <person name="Li S."/>
            <person name="Li X."/>
            <person name="Zheng H."/>
            <person name="Cong L."/>
            <person name="Lin L."/>
            <person name="Yin J."/>
            <person name="Geng J."/>
            <person name="Li G."/>
            <person name="Shi J."/>
            <person name="Liu J."/>
            <person name="Lv H."/>
            <person name="Li J."/>
            <person name="Wang J."/>
            <person name="Deng Y."/>
            <person name="Ran L."/>
            <person name="Shi X."/>
            <person name="Wang X."/>
            <person name="Wu Q."/>
            <person name="Li C."/>
            <person name="Ren X."/>
            <person name="Wang J."/>
            <person name="Wang X."/>
            <person name="Li D."/>
            <person name="Liu D."/>
            <person name="Zhang X."/>
            <person name="Ji Z."/>
            <person name="Zhao W."/>
            <person name="Sun Y."/>
            <person name="Zhang Z."/>
            <person name="Bao J."/>
            <person name="Han Y."/>
            <person name="Dong L."/>
            <person name="Ji J."/>
            <person name="Chen P."/>
            <person name="Wu S."/>
            <person name="Liu J."/>
            <person name="Xiao Y."/>
            <person name="Bu D."/>
            <person name="Tan J."/>
            <person name="Yang L."/>
            <person name="Ye C."/>
            <person name="Zhang J."/>
            <person name="Xu J."/>
            <person name="Zhou Y."/>
            <person name="Yu Y."/>
            <person name="Zhang B."/>
            <person name="Zhuang S."/>
            <person name="Wei H."/>
            <person name="Liu B."/>
            <person name="Lei M."/>
            <person name="Yu H."/>
            <person name="Li Y."/>
            <person name="Xu H."/>
            <person name="Wei S."/>
            <person name="He X."/>
            <person name="Fang L."/>
            <person name="Zhang Z."/>
            <person name="Zhang Y."/>
            <person name="Huang X."/>
            <person name="Su Z."/>
            <person name="Tong W."/>
            <person name="Li J."/>
            <person name="Tong Z."/>
            <person name="Li S."/>
            <person name="Ye J."/>
            <person name="Wang L."/>
            <person name="Fang L."/>
            <person name="Lei T."/>
            <person name="Chen C."/>
            <person name="Chen H."/>
            <person name="Xu Z."/>
            <person name="Li H."/>
            <person name="Huang H."/>
            <person name="Zhang F."/>
            <person name="Xu H."/>
            <person name="Li N."/>
            <person name="Zhao C."/>
            <person name="Li S."/>
            <person name="Dong L."/>
            <person name="Huang Y."/>
            <person name="Li L."/>
            <person name="Xi Y."/>
            <person name="Qi Q."/>
            <person name="Li W."/>
            <person name="Zhang B."/>
            <person name="Hu W."/>
            <person name="Zhang Y."/>
            <person name="Tian X."/>
            <person name="Jiao Y."/>
            <person name="Liang X."/>
            <person name="Jin J."/>
            <person name="Gao L."/>
            <person name="Zheng W."/>
            <person name="Hao B."/>
            <person name="Liu S."/>
            <person name="Wang W."/>
            <person name="Yuan L."/>
            <person name="Cao M."/>
            <person name="McDermott J."/>
            <person name="Samudrala R."/>
            <person name="Wang J."/>
            <person name="Wong G.K."/>
            <person name="Yang H."/>
        </authorList>
    </citation>
    <scope>NUCLEOTIDE SEQUENCE [LARGE SCALE GENOMIC DNA]</scope>
    <source>
        <strain evidence="2">cv. 93-11</strain>
    </source>
</reference>
<name>A2WKA2_ORYSI</name>
<dbReference type="Gramene" id="BGIOSGA002705-TA">
    <property type="protein sequence ID" value="BGIOSGA002705-PA"/>
    <property type="gene ID" value="BGIOSGA002705"/>
</dbReference>